<keyword evidence="2" id="KW-0560">Oxidoreductase</keyword>
<dbReference type="InterPro" id="IPR029039">
    <property type="entry name" value="Flavoprotein-like_sf"/>
</dbReference>
<dbReference type="InterPro" id="IPR005025">
    <property type="entry name" value="FMN_Rdtase-like_dom"/>
</dbReference>
<sequence length="196" mass="20872">MAAKILAFAGSARRDSLNKKLVRVAARAAREAGGEVTLIDLDDFPMPIYHGDLEDAEGLPPNALKLRELFLAHDALLIVSPENNGSVPAVLKNTIDWLSRGTGDGHGTNSGIAPYRGKVAGLAGATPGPWGTLYQCLPHLRIILTKLTVTVIPQQVPLPHADEAFDEQGELRDPKVAKSVAAFAKSLVETTLKLKA</sequence>
<keyword evidence="3" id="KW-1185">Reference proteome</keyword>
<dbReference type="SUPFAM" id="SSF52218">
    <property type="entry name" value="Flavoproteins"/>
    <property type="match status" value="1"/>
</dbReference>
<dbReference type="GO" id="GO:0016491">
    <property type="term" value="F:oxidoreductase activity"/>
    <property type="evidence" value="ECO:0007669"/>
    <property type="project" value="UniProtKB-KW"/>
</dbReference>
<dbReference type="GO" id="GO:0005829">
    <property type="term" value="C:cytosol"/>
    <property type="evidence" value="ECO:0007669"/>
    <property type="project" value="TreeGrafter"/>
</dbReference>
<dbReference type="RefSeq" id="WP_171094465.1">
    <property type="nucleotide sequence ID" value="NZ_CP053069.1"/>
</dbReference>
<reference evidence="2 3" key="1">
    <citation type="submission" date="2020-04" db="EMBL/GenBank/DDBJ databases">
        <title>Usitatibacter rugosus gen. nov., sp. nov. and Usitatibacter palustris sp. nov., novel members of Usitatibacteraceae fam. nov. within the order Nitrosomonadales isolated from soil.</title>
        <authorList>
            <person name="Huber K.J."/>
            <person name="Neumann-Schaal M."/>
            <person name="Geppert A."/>
            <person name="Luckner M."/>
            <person name="Wanner G."/>
            <person name="Overmann J."/>
        </authorList>
    </citation>
    <scope>NUCLEOTIDE SEQUENCE [LARGE SCALE GENOMIC DNA]</scope>
    <source>
        <strain evidence="2 3">0125_3</strain>
    </source>
</reference>
<dbReference type="AlphaFoldDB" id="A0A6M4H125"/>
<gene>
    <name evidence="2" type="ORF">DSM104443_03429</name>
</gene>
<dbReference type="EC" id="1.-.-.-" evidence="2"/>
<dbReference type="GO" id="GO:0010181">
    <property type="term" value="F:FMN binding"/>
    <property type="evidence" value="ECO:0007669"/>
    <property type="project" value="TreeGrafter"/>
</dbReference>
<dbReference type="Gene3D" id="3.40.50.360">
    <property type="match status" value="1"/>
</dbReference>
<proteinExistence type="predicted"/>
<dbReference type="Pfam" id="PF03358">
    <property type="entry name" value="FMN_red"/>
    <property type="match status" value="1"/>
</dbReference>
<dbReference type="EMBL" id="CP053069">
    <property type="protein sequence ID" value="QJR12343.1"/>
    <property type="molecule type" value="Genomic_DNA"/>
</dbReference>
<dbReference type="InterPro" id="IPR050712">
    <property type="entry name" value="NAD(P)H-dep_reductase"/>
</dbReference>
<organism evidence="2 3">
    <name type="scientific">Usitatibacter rugosus</name>
    <dbReference type="NCBI Taxonomy" id="2732067"/>
    <lineage>
        <taxon>Bacteria</taxon>
        <taxon>Pseudomonadati</taxon>
        <taxon>Pseudomonadota</taxon>
        <taxon>Betaproteobacteria</taxon>
        <taxon>Nitrosomonadales</taxon>
        <taxon>Usitatibacteraceae</taxon>
        <taxon>Usitatibacter</taxon>
    </lineage>
</organism>
<accession>A0A6M4H125</accession>
<evidence type="ECO:0000313" key="2">
    <source>
        <dbReference type="EMBL" id="QJR12343.1"/>
    </source>
</evidence>
<dbReference type="PANTHER" id="PTHR30543">
    <property type="entry name" value="CHROMATE REDUCTASE"/>
    <property type="match status" value="1"/>
</dbReference>
<dbReference type="Proteomes" id="UP000501534">
    <property type="component" value="Chromosome"/>
</dbReference>
<feature type="domain" description="NADPH-dependent FMN reductase-like" evidence="1">
    <location>
        <begin position="4"/>
        <end position="161"/>
    </location>
</feature>
<dbReference type="KEGG" id="uru:DSM104443_03429"/>
<evidence type="ECO:0000259" key="1">
    <source>
        <dbReference type="Pfam" id="PF03358"/>
    </source>
</evidence>
<protein>
    <submittedName>
        <fullName evidence="2">NAD(P)H-dependent FMN reductase</fullName>
        <ecNumber evidence="2">1.-.-.-</ecNumber>
    </submittedName>
</protein>
<evidence type="ECO:0000313" key="3">
    <source>
        <dbReference type="Proteomes" id="UP000501534"/>
    </source>
</evidence>
<dbReference type="PANTHER" id="PTHR30543:SF21">
    <property type="entry name" value="NAD(P)H-DEPENDENT FMN REDUCTASE LOT6"/>
    <property type="match status" value="1"/>
</dbReference>
<name>A0A6M4H125_9PROT</name>